<dbReference type="InterPro" id="IPR036163">
    <property type="entry name" value="HMA_dom_sf"/>
</dbReference>
<dbReference type="EMBL" id="CAADFS010000047">
    <property type="protein sequence ID" value="VFK47475.1"/>
    <property type="molecule type" value="Genomic_DNA"/>
</dbReference>
<dbReference type="EMBL" id="CAADFW010000046">
    <property type="protein sequence ID" value="VFK60496.1"/>
    <property type="molecule type" value="Genomic_DNA"/>
</dbReference>
<dbReference type="InterPro" id="IPR006121">
    <property type="entry name" value="HMA_dom"/>
</dbReference>
<dbReference type="Gene3D" id="3.30.70.100">
    <property type="match status" value="1"/>
</dbReference>
<organism evidence="2">
    <name type="scientific">Candidatus Kentrum sp. TC</name>
    <dbReference type="NCBI Taxonomy" id="2126339"/>
    <lineage>
        <taxon>Bacteria</taxon>
        <taxon>Pseudomonadati</taxon>
        <taxon>Pseudomonadota</taxon>
        <taxon>Gammaproteobacteria</taxon>
        <taxon>Candidatus Kentrum</taxon>
    </lineage>
</organism>
<protein>
    <submittedName>
        <fullName evidence="2">Copper chaperone CopZ</fullName>
    </submittedName>
</protein>
<reference evidence="2" key="1">
    <citation type="submission" date="2019-02" db="EMBL/GenBank/DDBJ databases">
        <authorList>
            <person name="Gruber-Vodicka R. H."/>
            <person name="Seah K. B. B."/>
        </authorList>
    </citation>
    <scope>NUCLEOTIDE SEQUENCE</scope>
    <source>
        <strain evidence="2">BECK_BZ123</strain>
        <strain evidence="3">BECK_BZ126</strain>
    </source>
</reference>
<evidence type="ECO:0000313" key="2">
    <source>
        <dbReference type="EMBL" id="VFK47475.1"/>
    </source>
</evidence>
<name>A0A450Z0W7_9GAMM</name>
<proteinExistence type="predicted"/>
<evidence type="ECO:0000259" key="1">
    <source>
        <dbReference type="PROSITE" id="PS50846"/>
    </source>
</evidence>
<dbReference type="SUPFAM" id="SSF55008">
    <property type="entry name" value="HMA, heavy metal-associated domain"/>
    <property type="match status" value="1"/>
</dbReference>
<dbReference type="PROSITE" id="PS50846">
    <property type="entry name" value="HMA_2"/>
    <property type="match status" value="1"/>
</dbReference>
<dbReference type="Pfam" id="PF00403">
    <property type="entry name" value="HMA"/>
    <property type="match status" value="1"/>
</dbReference>
<dbReference type="AlphaFoldDB" id="A0A450Z0W7"/>
<feature type="domain" description="HMA" evidence="1">
    <location>
        <begin position="9"/>
        <end position="75"/>
    </location>
</feature>
<dbReference type="CDD" id="cd00371">
    <property type="entry name" value="HMA"/>
    <property type="match status" value="1"/>
</dbReference>
<evidence type="ECO:0000313" key="3">
    <source>
        <dbReference type="EMBL" id="VFK60496.1"/>
    </source>
</evidence>
<dbReference type="GO" id="GO:0046872">
    <property type="term" value="F:metal ion binding"/>
    <property type="evidence" value="ECO:0007669"/>
    <property type="project" value="InterPro"/>
</dbReference>
<gene>
    <name evidence="2" type="ORF">BECKTC1821D_GA0114238_104720</name>
    <name evidence="3" type="ORF">BECKTC1821F_GA0114240_104622</name>
</gene>
<sequence length="111" mass="12636">MNAHCSHPIQRTIQVSGMSREECEEAIRRNLGASSGIVEVDADRRAGRVKITYDLGATQLRTVEEKLTELGYPPDNGFWARGRRAWIYFTEQNRRDNLMRQGNCCGKPPRA</sequence>
<accession>A0A450Z0W7</accession>